<gene>
    <name evidence="2" type="ORF">C1SCF055_LOCUS42940</name>
</gene>
<reference evidence="3" key="2">
    <citation type="submission" date="2024-04" db="EMBL/GenBank/DDBJ databases">
        <authorList>
            <person name="Chen Y."/>
            <person name="Shah S."/>
            <person name="Dougan E. K."/>
            <person name="Thang M."/>
            <person name="Chan C."/>
        </authorList>
    </citation>
    <scope>NUCLEOTIDE SEQUENCE [LARGE SCALE GENOMIC DNA]</scope>
</reference>
<dbReference type="OrthoDB" id="441573at2759"/>
<reference evidence="2" key="1">
    <citation type="submission" date="2022-10" db="EMBL/GenBank/DDBJ databases">
        <authorList>
            <person name="Chen Y."/>
            <person name="Dougan E. K."/>
            <person name="Chan C."/>
            <person name="Rhodes N."/>
            <person name="Thang M."/>
        </authorList>
    </citation>
    <scope>NUCLEOTIDE SEQUENCE</scope>
</reference>
<evidence type="ECO:0000313" key="2">
    <source>
        <dbReference type="EMBL" id="CAI4018367.1"/>
    </source>
</evidence>
<dbReference type="AlphaFoldDB" id="A0A9P1M202"/>
<evidence type="ECO:0000256" key="1">
    <source>
        <dbReference type="SAM" id="MobiDB-lite"/>
    </source>
</evidence>
<protein>
    <submittedName>
        <fullName evidence="2">Uncharacterized protein</fullName>
    </submittedName>
</protein>
<keyword evidence="4" id="KW-1185">Reference proteome</keyword>
<feature type="region of interest" description="Disordered" evidence="1">
    <location>
        <begin position="1"/>
        <end position="28"/>
    </location>
</feature>
<name>A0A9P1M202_9DINO</name>
<evidence type="ECO:0000313" key="3">
    <source>
        <dbReference type="EMBL" id="CAL1171742.1"/>
    </source>
</evidence>
<sequence>MAHPPQPDAPENHMDDFEDEDEASNKPWPPRHALAALWEEDVVIRKTLRDNGKMLTWPKKALTGIATLSALSQNRAAINDALTIWASHETTPKSPPVEWLKDEVKQLYVLVNVEVKPVNLYLDARGVKWMISLCLRRWRSPINNFRDSWINIKVFPYDPQVLVCFFQGSDSSDMKTSYDNGLP</sequence>
<accession>A0A9P1M202</accession>
<dbReference type="EMBL" id="CAMXCT030006689">
    <property type="protein sequence ID" value="CAL4805679.1"/>
    <property type="molecule type" value="Genomic_DNA"/>
</dbReference>
<comment type="caution">
    <text evidence="2">The sequence shown here is derived from an EMBL/GenBank/DDBJ whole genome shotgun (WGS) entry which is preliminary data.</text>
</comment>
<dbReference type="Proteomes" id="UP001152797">
    <property type="component" value="Unassembled WGS sequence"/>
</dbReference>
<dbReference type="EMBL" id="CAMXCT020006689">
    <property type="protein sequence ID" value="CAL1171742.1"/>
    <property type="molecule type" value="Genomic_DNA"/>
</dbReference>
<proteinExistence type="predicted"/>
<evidence type="ECO:0000313" key="4">
    <source>
        <dbReference type="Proteomes" id="UP001152797"/>
    </source>
</evidence>
<organism evidence="2">
    <name type="scientific">Cladocopium goreaui</name>
    <dbReference type="NCBI Taxonomy" id="2562237"/>
    <lineage>
        <taxon>Eukaryota</taxon>
        <taxon>Sar</taxon>
        <taxon>Alveolata</taxon>
        <taxon>Dinophyceae</taxon>
        <taxon>Suessiales</taxon>
        <taxon>Symbiodiniaceae</taxon>
        <taxon>Cladocopium</taxon>
    </lineage>
</organism>
<dbReference type="EMBL" id="CAMXCT010006689">
    <property type="protein sequence ID" value="CAI4018367.1"/>
    <property type="molecule type" value="Genomic_DNA"/>
</dbReference>